<feature type="domain" description="Pyruvate phosphate dikinase AMP/ATP-binding" evidence="16">
    <location>
        <begin position="312"/>
        <end position="363"/>
    </location>
</feature>
<dbReference type="RefSeq" id="WP_087862607.1">
    <property type="nucleotide sequence ID" value="NZ_LT859958.1"/>
</dbReference>
<comment type="cofactor">
    <cofactor evidence="1 11 14">
        <name>Mg(2+)</name>
        <dbReference type="ChEBI" id="CHEBI:18420"/>
    </cofactor>
</comment>
<feature type="domain" description="PEP-utilising enzyme C-terminal" evidence="17">
    <location>
        <begin position="533"/>
        <end position="943"/>
    </location>
</feature>
<feature type="binding site" evidence="14">
    <location>
        <position position="841"/>
    </location>
    <ligand>
        <name>Mg(2+)</name>
        <dbReference type="ChEBI" id="CHEBI:18420"/>
    </ligand>
</feature>
<dbReference type="GO" id="GO:0046872">
    <property type="term" value="F:metal ion binding"/>
    <property type="evidence" value="ECO:0007669"/>
    <property type="project" value="UniProtKB-UniRule"/>
</dbReference>
<evidence type="ECO:0000256" key="6">
    <source>
        <dbReference type="ARBA" id="ARBA00022723"/>
    </source>
</evidence>
<feature type="active site" description="Tele-phosphohistidine intermediate" evidence="12">
    <location>
        <position position="469"/>
    </location>
</feature>
<feature type="binding site" evidence="13">
    <location>
        <position position="577"/>
    </location>
    <ligand>
        <name>substrate</name>
    </ligand>
</feature>
<reference evidence="19" key="1">
    <citation type="submission" date="2017-05" db="EMBL/GenBank/DDBJ databases">
        <authorList>
            <person name="Kirkegaard R."/>
            <person name="Mcilroy J S."/>
        </authorList>
    </citation>
    <scope>NUCLEOTIDE SEQUENCE [LARGE SCALE GENOMIC DNA]</scope>
</reference>
<dbReference type="OrthoDB" id="9765468at2"/>
<dbReference type="GO" id="GO:0050242">
    <property type="term" value="F:pyruvate, phosphate dikinase activity"/>
    <property type="evidence" value="ECO:0007669"/>
    <property type="project" value="UniProtKB-UniRule"/>
</dbReference>
<dbReference type="SUPFAM" id="SSF51621">
    <property type="entry name" value="Phosphoenolpyruvate/pyruvate domain"/>
    <property type="match status" value="1"/>
</dbReference>
<dbReference type="KEGG" id="abat:CFX1CAM_1727"/>
<evidence type="ECO:0000256" key="8">
    <source>
        <dbReference type="ARBA" id="ARBA00022777"/>
    </source>
</evidence>
<evidence type="ECO:0000256" key="12">
    <source>
        <dbReference type="PIRSR" id="PIRSR000853-1"/>
    </source>
</evidence>
<keyword evidence="9" id="KW-0067">ATP-binding</keyword>
<feature type="domain" description="Pyruvate phosphate dikinase AMP/ATP-binding" evidence="16">
    <location>
        <begin position="70"/>
        <end position="298"/>
    </location>
</feature>
<dbReference type="InterPro" id="IPR000121">
    <property type="entry name" value="PEP_util_C"/>
</dbReference>
<dbReference type="AlphaFoldDB" id="A0A1Y6K512"/>
<evidence type="ECO:0000256" key="14">
    <source>
        <dbReference type="PIRSR" id="PIRSR000853-3"/>
    </source>
</evidence>
<evidence type="ECO:0000256" key="1">
    <source>
        <dbReference type="ARBA" id="ARBA00001946"/>
    </source>
</evidence>
<sequence>MSDKKWVYLFDQVDEAEERAGDWESVRGLLGGKGANLGEMTRIGVPVPPGFTVTTEACIVYQDDQIFPEGMWDQVMASMRAVEEKAGKKFGDPTNPLLVSCRSGAKMSMPGMMDTVLNIGLNDETAKGMIELTQNARFVFDSYRRLVQMFGSVVLGIPDEAFEDELDSYKAAKSVQSDTDLDAEDWKYLTEKFKAVVKKEMGFDFPQEPEKQLELAIKAVFNSWNGKRAVDYRRRAGIPDDLGTAVNIQTMVFGNMGWDSGTGVAFTRDPGSGEKKLYGDFLLNAQGEDVVAGIRNTEPISQLADEMPDVYRQFEEITLNLENHYHDMQDVEFTIEKGKLWMLQTRSGKRTAKAAIKVAVDMVNEGLIDRKEAVLRVDPEHVDQMLHPQFDPEIVEEARNDNRLLASGVNASPGAAVGQVYFDADTAEKMAHEEGQDVIMVRPFTKPDDVHGMLAAKGILTSEGGATSHAAVVARQFGVPCVVGASMMSINLEKRELRSNGKVIKEGDWISLDGSSGEAYIGKLDLTTPDLEEQKELMTLLDWADENSRLEVWVNADYPADAIRARSFGAKGIGLCRTEHMFFEEERLPHVEKMIINAEEAQKLIDIAERLEASLETGRFEGRPLTDETRKMVEAELAEAKAALEGSKAVKAYYEALDVLLPLQRGDFYGLFEAMDGLPVIIRLIDPPLHEFLPSQEDLLVDVTTMRLKGEKDGLEEKEILLDAVNRLHESNPMMGLRGIRLGIVYPDIMRMQVRAIFEAASEAAQKGFVVYPEIMIPLTGHINELKSVQPELEAIAKSVMAEKNVNFNYKFGTMIEIPRAALTAGEIAEVAEFFSFGTNDLTQMGFGYSRDDAERNFLFTYVDKGILPVNPFQVLDRKGIGRLMELAVKEGREVRPDLEVGICGEHGGDPSSIEFCHLVGNNYVSCSPFRVPVARLAAAHANIKNS</sequence>
<evidence type="ECO:0000313" key="18">
    <source>
        <dbReference type="EMBL" id="SMX54792.1"/>
    </source>
</evidence>
<comment type="catalytic activity">
    <reaction evidence="11">
        <text>pyruvate + phosphate + ATP = phosphoenolpyruvate + AMP + diphosphate + H(+)</text>
        <dbReference type="Rhea" id="RHEA:10756"/>
        <dbReference type="ChEBI" id="CHEBI:15361"/>
        <dbReference type="ChEBI" id="CHEBI:15378"/>
        <dbReference type="ChEBI" id="CHEBI:30616"/>
        <dbReference type="ChEBI" id="CHEBI:33019"/>
        <dbReference type="ChEBI" id="CHEBI:43474"/>
        <dbReference type="ChEBI" id="CHEBI:58702"/>
        <dbReference type="ChEBI" id="CHEBI:456215"/>
        <dbReference type="EC" id="2.7.9.1"/>
    </reaction>
</comment>
<dbReference type="Pfam" id="PF02896">
    <property type="entry name" value="PEP-utilizers_C"/>
    <property type="match status" value="1"/>
</dbReference>
<feature type="binding site" evidence="13">
    <location>
        <position position="840"/>
    </location>
    <ligand>
        <name>substrate</name>
    </ligand>
</feature>
<evidence type="ECO:0000256" key="5">
    <source>
        <dbReference type="ARBA" id="ARBA00022679"/>
    </source>
</evidence>
<evidence type="ECO:0000259" key="15">
    <source>
        <dbReference type="Pfam" id="PF00391"/>
    </source>
</evidence>
<dbReference type="Gene3D" id="3.30.470.20">
    <property type="entry name" value="ATP-grasp fold, B domain"/>
    <property type="match status" value="1"/>
</dbReference>
<dbReference type="EMBL" id="LT859958">
    <property type="protein sequence ID" value="SMX54792.1"/>
    <property type="molecule type" value="Genomic_DNA"/>
</dbReference>
<dbReference type="InterPro" id="IPR040442">
    <property type="entry name" value="Pyrv_kinase-like_dom_sf"/>
</dbReference>
<feature type="domain" description="Pyruvate phosphate dikinase AMP/ATP-binding" evidence="16">
    <location>
        <begin position="29"/>
        <end position="61"/>
    </location>
</feature>
<dbReference type="Gene3D" id="3.20.20.60">
    <property type="entry name" value="Phosphoenolpyruvate-binding domains"/>
    <property type="match status" value="1"/>
</dbReference>
<dbReference type="SUPFAM" id="SSF56059">
    <property type="entry name" value="Glutathione synthetase ATP-binding domain-like"/>
    <property type="match status" value="1"/>
</dbReference>
<dbReference type="InterPro" id="IPR008279">
    <property type="entry name" value="PEP-util_enz_mobile_dom"/>
</dbReference>
<evidence type="ECO:0000256" key="11">
    <source>
        <dbReference type="PIRNR" id="PIRNR000853"/>
    </source>
</evidence>
<dbReference type="InterPro" id="IPR036637">
    <property type="entry name" value="Phosphohistidine_dom_sf"/>
</dbReference>
<keyword evidence="5 18" id="KW-0808">Transferase</keyword>
<dbReference type="SUPFAM" id="SSF52009">
    <property type="entry name" value="Phosphohistidine domain"/>
    <property type="match status" value="1"/>
</dbReference>
<dbReference type="InterPro" id="IPR018274">
    <property type="entry name" value="PEP_util_AS"/>
</dbReference>
<dbReference type="GO" id="GO:0005524">
    <property type="term" value="F:ATP binding"/>
    <property type="evidence" value="ECO:0007669"/>
    <property type="project" value="UniProtKB-UniRule"/>
</dbReference>
<keyword evidence="7" id="KW-0547">Nucleotide-binding</keyword>
<dbReference type="GO" id="GO:0016301">
    <property type="term" value="F:kinase activity"/>
    <property type="evidence" value="ECO:0007669"/>
    <property type="project" value="UniProtKB-UniRule"/>
</dbReference>
<dbReference type="Pfam" id="PF00391">
    <property type="entry name" value="PEP-utilizers"/>
    <property type="match status" value="1"/>
</dbReference>
<feature type="binding site" evidence="13">
    <location>
        <position position="838"/>
    </location>
    <ligand>
        <name>substrate</name>
    </ligand>
</feature>
<evidence type="ECO:0000256" key="4">
    <source>
        <dbReference type="ARBA" id="ARBA00020138"/>
    </source>
</evidence>
<gene>
    <name evidence="18" type="primary">PPDK</name>
    <name evidence="18" type="ORF">CFX1CAM_1727</name>
</gene>
<feature type="binding site" evidence="13">
    <location>
        <position position="841"/>
    </location>
    <ligand>
        <name>substrate</name>
    </ligand>
</feature>
<dbReference type="NCBIfam" id="NF004531">
    <property type="entry name" value="PRK05878.1"/>
    <property type="match status" value="1"/>
</dbReference>
<dbReference type="InterPro" id="IPR015813">
    <property type="entry name" value="Pyrv/PenolPyrv_kinase-like_dom"/>
</dbReference>
<keyword evidence="6 14" id="KW-0479">Metal-binding</keyword>
<dbReference type="PIRSF" id="PIRSF000853">
    <property type="entry name" value="PPDK"/>
    <property type="match status" value="1"/>
</dbReference>
<evidence type="ECO:0000259" key="16">
    <source>
        <dbReference type="Pfam" id="PF01326"/>
    </source>
</evidence>
<dbReference type="Gene3D" id="3.30.1490.20">
    <property type="entry name" value="ATP-grasp fold, A domain"/>
    <property type="match status" value="1"/>
</dbReference>
<dbReference type="PROSITE" id="PS00370">
    <property type="entry name" value="PEP_ENZYMES_PHOS_SITE"/>
    <property type="match status" value="1"/>
</dbReference>
<dbReference type="Gene3D" id="3.50.30.10">
    <property type="entry name" value="Phosphohistidine domain"/>
    <property type="match status" value="1"/>
</dbReference>
<evidence type="ECO:0000256" key="7">
    <source>
        <dbReference type="ARBA" id="ARBA00022741"/>
    </source>
</evidence>
<dbReference type="Gene3D" id="1.20.80.30">
    <property type="match status" value="1"/>
</dbReference>
<accession>A0A1Y6K512</accession>
<dbReference type="InterPro" id="IPR002192">
    <property type="entry name" value="PPDK_AMP/ATP-bd"/>
</dbReference>
<dbReference type="Pfam" id="PF01326">
    <property type="entry name" value="PPDK_N"/>
    <property type="match status" value="3"/>
</dbReference>
<dbReference type="PANTHER" id="PTHR22931:SF9">
    <property type="entry name" value="PYRUVATE, PHOSPHATE DIKINASE 1, CHLOROPLASTIC"/>
    <property type="match status" value="1"/>
</dbReference>
<dbReference type="InterPro" id="IPR010121">
    <property type="entry name" value="Pyruvate_phosphate_dikinase"/>
</dbReference>
<dbReference type="PANTHER" id="PTHR22931">
    <property type="entry name" value="PHOSPHOENOLPYRUVATE DIKINASE-RELATED"/>
    <property type="match status" value="1"/>
</dbReference>
<feature type="binding site" evidence="13">
    <location>
        <position position="839"/>
    </location>
    <ligand>
        <name>substrate</name>
    </ligand>
</feature>
<keyword evidence="19" id="KW-1185">Reference proteome</keyword>
<evidence type="ECO:0000259" key="17">
    <source>
        <dbReference type="Pfam" id="PF02896"/>
    </source>
</evidence>
<feature type="active site" description="Proton donor" evidence="12">
    <location>
        <position position="904"/>
    </location>
</feature>
<evidence type="ECO:0000256" key="9">
    <source>
        <dbReference type="ARBA" id="ARBA00022840"/>
    </source>
</evidence>
<evidence type="ECO:0000256" key="10">
    <source>
        <dbReference type="ARBA" id="ARBA00022842"/>
    </source>
</evidence>
<proteinExistence type="inferred from homology"/>
<dbReference type="EC" id="2.7.9.1" evidence="3 11"/>
<dbReference type="InterPro" id="IPR013815">
    <property type="entry name" value="ATP_grasp_subdomain_1"/>
</dbReference>
<keyword evidence="8 18" id="KW-0418">Kinase</keyword>
<dbReference type="Gene3D" id="1.10.189.10">
    <property type="entry name" value="Pyruvate Phosphate Dikinase, domain 2"/>
    <property type="match status" value="1"/>
</dbReference>
<feature type="binding site" evidence="13">
    <location>
        <position position="817"/>
    </location>
    <ligand>
        <name>substrate</name>
    </ligand>
</feature>
<comment type="similarity">
    <text evidence="2 11">Belongs to the PEP-utilizing enzyme family.</text>
</comment>
<feature type="binding site" evidence="13">
    <location>
        <position position="683"/>
    </location>
    <ligand>
        <name>substrate</name>
    </ligand>
</feature>
<evidence type="ECO:0000256" key="13">
    <source>
        <dbReference type="PIRSR" id="PIRSR000853-2"/>
    </source>
</evidence>
<organism evidence="18 19">
    <name type="scientific">Candidatus Brevifilum fermentans</name>
    <dbReference type="NCBI Taxonomy" id="1986204"/>
    <lineage>
        <taxon>Bacteria</taxon>
        <taxon>Bacillati</taxon>
        <taxon>Chloroflexota</taxon>
        <taxon>Anaerolineae</taxon>
        <taxon>Anaerolineales</taxon>
        <taxon>Anaerolineaceae</taxon>
        <taxon>Candidatus Brevifilum</taxon>
    </lineage>
</organism>
<dbReference type="Proteomes" id="UP000195514">
    <property type="component" value="Chromosome I"/>
</dbReference>
<feature type="binding site" evidence="14">
    <location>
        <position position="817"/>
    </location>
    <ligand>
        <name>Mg(2+)</name>
        <dbReference type="ChEBI" id="CHEBI:18420"/>
    </ligand>
</feature>
<name>A0A1Y6K512_9CHLR</name>
<protein>
    <recommendedName>
        <fullName evidence="4 11">Pyruvate, phosphate dikinase</fullName>
        <ecNumber evidence="3 11">2.7.9.1</ecNumber>
    </recommendedName>
</protein>
<evidence type="ECO:0000313" key="19">
    <source>
        <dbReference type="Proteomes" id="UP000195514"/>
    </source>
</evidence>
<keyword evidence="10 14" id="KW-0460">Magnesium</keyword>
<evidence type="ECO:0000256" key="3">
    <source>
        <dbReference type="ARBA" id="ARBA00011994"/>
    </source>
</evidence>
<feature type="domain" description="PEP-utilising enzyme mobile" evidence="15">
    <location>
        <begin position="436"/>
        <end position="517"/>
    </location>
</feature>
<evidence type="ECO:0000256" key="2">
    <source>
        <dbReference type="ARBA" id="ARBA00007837"/>
    </source>
</evidence>
<dbReference type="NCBIfam" id="TIGR01828">
    <property type="entry name" value="pyru_phos_dikin"/>
    <property type="match status" value="1"/>
</dbReference>
<keyword evidence="18" id="KW-0670">Pyruvate</keyword>